<protein>
    <submittedName>
        <fullName evidence="10">Methyl-accepting chemotaxis protein</fullName>
    </submittedName>
</protein>
<dbReference type="AlphaFoldDB" id="A0A511WWZ4"/>
<dbReference type="CDD" id="cd12912">
    <property type="entry name" value="PDC2_MCP_like"/>
    <property type="match status" value="1"/>
</dbReference>
<dbReference type="SMART" id="SM00304">
    <property type="entry name" value="HAMP"/>
    <property type="match status" value="1"/>
</dbReference>
<comment type="caution">
    <text evidence="10">The sequence shown here is derived from an EMBL/GenBank/DDBJ whole genome shotgun (WGS) entry which is preliminary data.</text>
</comment>
<keyword evidence="7" id="KW-0812">Transmembrane</keyword>
<evidence type="ECO:0000256" key="4">
    <source>
        <dbReference type="ARBA" id="ARBA00023224"/>
    </source>
</evidence>
<keyword evidence="2" id="KW-1003">Cell membrane</keyword>
<dbReference type="InterPro" id="IPR003660">
    <property type="entry name" value="HAMP_dom"/>
</dbReference>
<dbReference type="Gene3D" id="3.30.450.20">
    <property type="entry name" value="PAS domain"/>
    <property type="match status" value="2"/>
</dbReference>
<evidence type="ECO:0000256" key="3">
    <source>
        <dbReference type="ARBA" id="ARBA00023136"/>
    </source>
</evidence>
<reference evidence="10 11" key="1">
    <citation type="submission" date="2019-07" db="EMBL/GenBank/DDBJ databases">
        <title>Whole genome shotgun sequence of Halolactibacillus alkaliphilus NBRC 103919.</title>
        <authorList>
            <person name="Hosoyama A."/>
            <person name="Uohara A."/>
            <person name="Ohji S."/>
            <person name="Ichikawa N."/>
        </authorList>
    </citation>
    <scope>NUCLEOTIDE SEQUENCE [LARGE SCALE GENOMIC DNA]</scope>
    <source>
        <strain evidence="10 11">NBRC 103919</strain>
    </source>
</reference>
<keyword evidence="4 6" id="KW-0807">Transducer</keyword>
<evidence type="ECO:0000259" key="8">
    <source>
        <dbReference type="PROSITE" id="PS50111"/>
    </source>
</evidence>
<dbReference type="Gene3D" id="1.10.287.950">
    <property type="entry name" value="Methyl-accepting chemotaxis protein"/>
    <property type="match status" value="1"/>
</dbReference>
<gene>
    <name evidence="10" type="ORF">HAL01_01080</name>
</gene>
<dbReference type="RefSeq" id="WP_170243606.1">
    <property type="nucleotide sequence ID" value="NZ_BJYE01000001.1"/>
</dbReference>
<evidence type="ECO:0000313" key="10">
    <source>
        <dbReference type="EMBL" id="GEN55644.1"/>
    </source>
</evidence>
<evidence type="ECO:0000256" key="5">
    <source>
        <dbReference type="ARBA" id="ARBA00029447"/>
    </source>
</evidence>
<feature type="domain" description="Methyl-accepting transducer" evidence="8">
    <location>
        <begin position="391"/>
        <end position="641"/>
    </location>
</feature>
<dbReference type="Gene3D" id="6.10.340.10">
    <property type="match status" value="1"/>
</dbReference>
<keyword evidence="11" id="KW-1185">Reference proteome</keyword>
<dbReference type="CDD" id="cd11386">
    <property type="entry name" value="MCP_signal"/>
    <property type="match status" value="1"/>
</dbReference>
<proteinExistence type="inferred from homology"/>
<dbReference type="Pfam" id="PF00015">
    <property type="entry name" value="MCPsignal"/>
    <property type="match status" value="1"/>
</dbReference>
<dbReference type="CDD" id="cd06225">
    <property type="entry name" value="HAMP"/>
    <property type="match status" value="1"/>
</dbReference>
<dbReference type="SMART" id="SM00283">
    <property type="entry name" value="MA"/>
    <property type="match status" value="1"/>
</dbReference>
<comment type="subcellular location">
    <subcellularLocation>
        <location evidence="1">Cell membrane</location>
    </subcellularLocation>
</comment>
<dbReference type="PANTHER" id="PTHR32089">
    <property type="entry name" value="METHYL-ACCEPTING CHEMOTAXIS PROTEIN MCPB"/>
    <property type="match status" value="1"/>
</dbReference>
<dbReference type="STRING" id="442899.SAMN05720591_101201"/>
<feature type="transmembrane region" description="Helical" evidence="7">
    <location>
        <begin position="296"/>
        <end position="319"/>
    </location>
</feature>
<feature type="domain" description="HAMP" evidence="9">
    <location>
        <begin position="320"/>
        <end position="372"/>
    </location>
</feature>
<organism evidence="10 11">
    <name type="scientific">Halolactibacillus alkaliphilus</name>
    <dbReference type="NCBI Taxonomy" id="442899"/>
    <lineage>
        <taxon>Bacteria</taxon>
        <taxon>Bacillati</taxon>
        <taxon>Bacillota</taxon>
        <taxon>Bacilli</taxon>
        <taxon>Bacillales</taxon>
        <taxon>Bacillaceae</taxon>
        <taxon>Halolactibacillus</taxon>
    </lineage>
</organism>
<comment type="similarity">
    <text evidence="5">Belongs to the methyl-accepting chemotaxis (MCP) protein family.</text>
</comment>
<evidence type="ECO:0000256" key="1">
    <source>
        <dbReference type="ARBA" id="ARBA00004236"/>
    </source>
</evidence>
<evidence type="ECO:0000256" key="7">
    <source>
        <dbReference type="SAM" id="Phobius"/>
    </source>
</evidence>
<accession>A0A511WWZ4</accession>
<dbReference type="SUPFAM" id="SSF58104">
    <property type="entry name" value="Methyl-accepting chemotaxis protein (MCP) signaling domain"/>
    <property type="match status" value="1"/>
</dbReference>
<dbReference type="SUPFAM" id="SSF103190">
    <property type="entry name" value="Sensory domain-like"/>
    <property type="match status" value="1"/>
</dbReference>
<evidence type="ECO:0000313" key="11">
    <source>
        <dbReference type="Proteomes" id="UP000321400"/>
    </source>
</evidence>
<feature type="transmembrane region" description="Helical" evidence="7">
    <location>
        <begin position="12"/>
        <end position="30"/>
    </location>
</feature>
<evidence type="ECO:0000259" key="9">
    <source>
        <dbReference type="PROSITE" id="PS50885"/>
    </source>
</evidence>
<dbReference type="PROSITE" id="PS50885">
    <property type="entry name" value="HAMP"/>
    <property type="match status" value="1"/>
</dbReference>
<dbReference type="Pfam" id="PF22673">
    <property type="entry name" value="MCP-like_PDC_1"/>
    <property type="match status" value="1"/>
</dbReference>
<dbReference type="GO" id="GO:0007165">
    <property type="term" value="P:signal transduction"/>
    <property type="evidence" value="ECO:0007669"/>
    <property type="project" value="UniProtKB-KW"/>
</dbReference>
<dbReference type="PROSITE" id="PS50111">
    <property type="entry name" value="CHEMOTAXIS_TRANSDUC_2"/>
    <property type="match status" value="1"/>
</dbReference>
<dbReference type="Proteomes" id="UP000321400">
    <property type="component" value="Unassembled WGS sequence"/>
</dbReference>
<dbReference type="EMBL" id="BJYE01000001">
    <property type="protein sequence ID" value="GEN55644.1"/>
    <property type="molecule type" value="Genomic_DNA"/>
</dbReference>
<keyword evidence="3 7" id="KW-0472">Membrane</keyword>
<dbReference type="PANTHER" id="PTHR32089:SF112">
    <property type="entry name" value="LYSOZYME-LIKE PROTEIN-RELATED"/>
    <property type="match status" value="1"/>
</dbReference>
<keyword evidence="7" id="KW-1133">Transmembrane helix</keyword>
<dbReference type="GO" id="GO:0005886">
    <property type="term" value="C:plasma membrane"/>
    <property type="evidence" value="ECO:0007669"/>
    <property type="project" value="UniProtKB-SubCell"/>
</dbReference>
<name>A0A511WWZ4_9BACI</name>
<dbReference type="CDD" id="cd12913">
    <property type="entry name" value="PDC1_MCP_like"/>
    <property type="match status" value="1"/>
</dbReference>
<evidence type="ECO:0000256" key="2">
    <source>
        <dbReference type="ARBA" id="ARBA00022475"/>
    </source>
</evidence>
<dbReference type="Pfam" id="PF00672">
    <property type="entry name" value="HAMP"/>
    <property type="match status" value="1"/>
</dbReference>
<dbReference type="InterPro" id="IPR004089">
    <property type="entry name" value="MCPsignal_dom"/>
</dbReference>
<dbReference type="InterPro" id="IPR029151">
    <property type="entry name" value="Sensor-like_sf"/>
</dbReference>
<sequence>MKAKTSIQKKILIFVPIAIISLGLLAFLSYQSAKQALEEEITDKMSYLSNDIRHFIDGELLSHQRIGETMAENVHQLGQTLFREQYYQLAENYIQLNDDTYGLGVWFEPNLYDETIEYFGPYVYKNDGAFVYTDEYETSAYDYPSQDWYTRAKESQAIAWSDPYYDEALDMTIITTSVPFQINNQFGGVVTSDIDISNLQTVVNDITIGESGRAFLLNEEGHFVVHPTSPQATHAIGEDEIYKDVAGVLGEESETGFSISAAGESSRVYLTAIPRTNWTLGFIMPETEMYRSLNTLLVRIIAIAVGITVIFIVIALWLARTLTRPIKQLSKEVEKVAGGDFSVALNVQSKDEIGELTANFNTMVQSVSQLIYGVKQSVHDVHDASTQLSAVAEETSASSEEISRAMSQVSAGTTDAAHFAETTNEATLQLSDKIQNLLKQAEQLKLFAQSVEVIQTEGVEQMGTLGSQAKTSLDVVNEVSRSMTDLANKIDQIASVVTVIDDISNQTNLLALNASIEAARAGEHGKGFAVVADEVRKLAEETSKATTKITSTIDEVSHGSFEALKAMTESKQMTETQAEVIRETAARFKTLATENQKVMASVETITKDVLDINVYKDNVVDAISQIASILEETAAATEEVDASSAEQLQALRMVTESAETLQKNGERLDKDISQFKTN</sequence>
<evidence type="ECO:0000256" key="6">
    <source>
        <dbReference type="PROSITE-ProRule" id="PRU00284"/>
    </source>
</evidence>